<dbReference type="Proteomes" id="UP001479520">
    <property type="component" value="Chromosome"/>
</dbReference>
<protein>
    <submittedName>
        <fullName evidence="1">DOMON-like domain-containing protein</fullName>
    </submittedName>
</protein>
<evidence type="ECO:0000313" key="2">
    <source>
        <dbReference type="Proteomes" id="UP001479520"/>
    </source>
</evidence>
<organism evidence="1 2">
    <name type="scientific">Azonexus hydrophilus</name>
    <dbReference type="NCBI Taxonomy" id="418702"/>
    <lineage>
        <taxon>Bacteria</taxon>
        <taxon>Pseudomonadati</taxon>
        <taxon>Pseudomonadota</taxon>
        <taxon>Betaproteobacteria</taxon>
        <taxon>Rhodocyclales</taxon>
        <taxon>Azonexaceae</taxon>
        <taxon>Azonexus</taxon>
    </lineage>
</organism>
<accession>A0ABZ2XI94</accession>
<gene>
    <name evidence="1" type="ORF">AADV58_03970</name>
</gene>
<reference evidence="1 2" key="1">
    <citation type="submission" date="2024-04" db="EMBL/GenBank/DDBJ databases">
        <title>Dissimilatory iodate-reducing microorganisms contribute to the enrichment of iodine in groundwater.</title>
        <authorList>
            <person name="Jiang Z."/>
        </authorList>
    </citation>
    <scope>NUCLEOTIDE SEQUENCE [LARGE SCALE GENOMIC DNA]</scope>
    <source>
        <strain evidence="1 2">NCP973</strain>
    </source>
</reference>
<evidence type="ECO:0000313" key="1">
    <source>
        <dbReference type="EMBL" id="WZJ22321.1"/>
    </source>
</evidence>
<keyword evidence="2" id="KW-1185">Reference proteome</keyword>
<dbReference type="RefSeq" id="WP_341744133.1">
    <property type="nucleotide sequence ID" value="NZ_CP151406.1"/>
</dbReference>
<dbReference type="CDD" id="cd09627">
    <property type="entry name" value="DOMON_murB_like"/>
    <property type="match status" value="1"/>
</dbReference>
<dbReference type="Gene3D" id="2.60.40.1190">
    <property type="match status" value="1"/>
</dbReference>
<name>A0ABZ2XI94_9RHOO</name>
<proteinExistence type="predicted"/>
<dbReference type="EMBL" id="CP151406">
    <property type="protein sequence ID" value="WZJ22321.1"/>
    <property type="molecule type" value="Genomic_DNA"/>
</dbReference>
<sequence length="176" mass="19123">MNLESLRCHPDGPPPDGLAVAVAIRRTDDGGLRLDYRLTRAFVNLLLPAATTPARTDELWRHTCCEAFIAPAGGSAYREFNFSPANCWAIYDFADYRQASALPPIDTPPHITCRRDSDDLWLCAELPATLLPAGAAHLGLTVVAETPAGDKSYWALAHAGERPDFHLAASFTLPLP</sequence>